<dbReference type="HOGENOM" id="CLU_035833_0_0_1"/>
<protein>
    <submittedName>
        <fullName evidence="1">Predicted protein</fullName>
    </submittedName>
</protein>
<accession>B0DTT6</accession>
<dbReference type="EMBL" id="DS547134">
    <property type="protein sequence ID" value="EDR02038.1"/>
    <property type="molecule type" value="Genomic_DNA"/>
</dbReference>
<dbReference type="AlphaFoldDB" id="B0DTT6"/>
<dbReference type="GeneID" id="6082965"/>
<dbReference type="KEGG" id="lbc:LACBIDRAFT_310254"/>
<name>B0DTT6_LACBS</name>
<reference evidence="1 2" key="1">
    <citation type="journal article" date="2008" name="Nature">
        <title>The genome of Laccaria bicolor provides insights into mycorrhizal symbiosis.</title>
        <authorList>
            <person name="Martin F."/>
            <person name="Aerts A."/>
            <person name="Ahren D."/>
            <person name="Brun A."/>
            <person name="Danchin E.G.J."/>
            <person name="Duchaussoy F."/>
            <person name="Gibon J."/>
            <person name="Kohler A."/>
            <person name="Lindquist E."/>
            <person name="Pereda V."/>
            <person name="Salamov A."/>
            <person name="Shapiro H.J."/>
            <person name="Wuyts J."/>
            <person name="Blaudez D."/>
            <person name="Buee M."/>
            <person name="Brokstein P."/>
            <person name="Canbaeck B."/>
            <person name="Cohen D."/>
            <person name="Courty P.E."/>
            <person name="Coutinho P.M."/>
            <person name="Delaruelle C."/>
            <person name="Detter J.C."/>
            <person name="Deveau A."/>
            <person name="DiFazio S."/>
            <person name="Duplessis S."/>
            <person name="Fraissinet-Tachet L."/>
            <person name="Lucic E."/>
            <person name="Frey-Klett P."/>
            <person name="Fourrey C."/>
            <person name="Feussner I."/>
            <person name="Gay G."/>
            <person name="Grimwood J."/>
            <person name="Hoegger P.J."/>
            <person name="Jain P."/>
            <person name="Kilaru S."/>
            <person name="Labbe J."/>
            <person name="Lin Y.C."/>
            <person name="Legue V."/>
            <person name="Le Tacon F."/>
            <person name="Marmeisse R."/>
            <person name="Melayah D."/>
            <person name="Montanini B."/>
            <person name="Muratet M."/>
            <person name="Nehls U."/>
            <person name="Niculita-Hirzel H."/>
            <person name="Oudot-Le Secq M.P."/>
            <person name="Peter M."/>
            <person name="Quesneville H."/>
            <person name="Rajashekar B."/>
            <person name="Reich M."/>
            <person name="Rouhier N."/>
            <person name="Schmutz J."/>
            <person name="Yin T."/>
            <person name="Chalot M."/>
            <person name="Henrissat B."/>
            <person name="Kuees U."/>
            <person name="Lucas S."/>
            <person name="Van de Peer Y."/>
            <person name="Podila G.K."/>
            <person name="Polle A."/>
            <person name="Pukkila P.J."/>
            <person name="Richardson P.M."/>
            <person name="Rouze P."/>
            <person name="Sanders I.R."/>
            <person name="Stajich J.E."/>
            <person name="Tunlid A."/>
            <person name="Tuskan G."/>
            <person name="Grigoriev I.V."/>
        </authorList>
    </citation>
    <scope>NUCLEOTIDE SEQUENCE [LARGE SCALE GENOMIC DNA]</scope>
    <source>
        <strain evidence="2">S238N-H82 / ATCC MYA-4686</strain>
    </source>
</reference>
<dbReference type="OrthoDB" id="2864393at2759"/>
<keyword evidence="2" id="KW-1185">Reference proteome</keyword>
<gene>
    <name evidence="1" type="ORF">LACBIDRAFT_310254</name>
</gene>
<evidence type="ECO:0000313" key="2">
    <source>
        <dbReference type="Proteomes" id="UP000001194"/>
    </source>
</evidence>
<sequence>MLNRFRSRKMPSSPSLLQRFHTIFKRLGKNQSNEWNLPLPPELMCHIIDSYLATSTIIPLYLAFPVLRPYCHSRHITIYIREAWKPHQTIYFKIGISKCPPTREQDDSMFLSTLDDIGYAGTKKNRGFLSLVSDLTHDLISIELDITVRWEKLDEYVQGYIFALLQRTGLCSVKLEYCDIPVDLLSVVQNLKTLDVDMSLGRPDYVSLSGEREKVYVEEVRLRGGLPYCLIGAGTPFDWSRLRVIDYYGYHNGPQPLLQLCSSSLQMLHLEFYDEDAYINLGVLTDLRHLTLSISLSYTVEQTAYTNPGTYSSIAPFLCIPYILASCNGHTSPYTAYG</sequence>
<evidence type="ECO:0000313" key="1">
    <source>
        <dbReference type="EMBL" id="EDR02038.1"/>
    </source>
</evidence>
<dbReference type="InParanoid" id="B0DTT6"/>
<proteinExistence type="predicted"/>
<organism evidence="2">
    <name type="scientific">Laccaria bicolor (strain S238N-H82 / ATCC MYA-4686)</name>
    <name type="common">Bicoloured deceiver</name>
    <name type="synonym">Laccaria laccata var. bicolor</name>
    <dbReference type="NCBI Taxonomy" id="486041"/>
    <lineage>
        <taxon>Eukaryota</taxon>
        <taxon>Fungi</taxon>
        <taxon>Dikarya</taxon>
        <taxon>Basidiomycota</taxon>
        <taxon>Agaricomycotina</taxon>
        <taxon>Agaricomycetes</taxon>
        <taxon>Agaricomycetidae</taxon>
        <taxon>Agaricales</taxon>
        <taxon>Agaricineae</taxon>
        <taxon>Hydnangiaceae</taxon>
        <taxon>Laccaria</taxon>
    </lineage>
</organism>
<dbReference type="RefSeq" id="XP_001887429.1">
    <property type="nucleotide sequence ID" value="XM_001887394.1"/>
</dbReference>
<dbReference type="Proteomes" id="UP000001194">
    <property type="component" value="Unassembled WGS sequence"/>
</dbReference>